<gene>
    <name evidence="1" type="ORF">CLV43_104274</name>
</gene>
<dbReference type="OrthoDB" id="3260856at2"/>
<name>A0A2T0T9V4_9PSEU</name>
<dbReference type="EMBL" id="PVTF01000004">
    <property type="protein sequence ID" value="PRY42441.1"/>
    <property type="molecule type" value="Genomic_DNA"/>
</dbReference>
<sequence length="190" mass="20840">MTDWDEWTAAWRSATHLYAHLTKGGAPQPLFTPVRLQPGETSFCDLTVTYSRYYGMDVSYQQNSGFFGSPLFVAAGLAANAVGNSVARNRAEAMAAPQWREHCAARTVVTDRRTLCFTGQQWLAFDHDAVVEFTADPPRGVCFLNFSAAEPLCLAGFSTPWLSVLLCYFLYGADSLGRLPYLAPLALGPV</sequence>
<evidence type="ECO:0000313" key="2">
    <source>
        <dbReference type="Proteomes" id="UP000239494"/>
    </source>
</evidence>
<accession>A0A2T0T9V4</accession>
<proteinExistence type="predicted"/>
<reference evidence="1 2" key="1">
    <citation type="submission" date="2018-03" db="EMBL/GenBank/DDBJ databases">
        <title>Genomic Encyclopedia of Archaeal and Bacterial Type Strains, Phase II (KMG-II): from individual species to whole genera.</title>
        <authorList>
            <person name="Goeker M."/>
        </authorList>
    </citation>
    <scope>NUCLEOTIDE SEQUENCE [LARGE SCALE GENOMIC DNA]</scope>
    <source>
        <strain evidence="1 2">DSM 44720</strain>
    </source>
</reference>
<dbReference type="RefSeq" id="WP_106187849.1">
    <property type="nucleotide sequence ID" value="NZ_PVTF01000004.1"/>
</dbReference>
<keyword evidence="2" id="KW-1185">Reference proteome</keyword>
<dbReference type="Proteomes" id="UP000239494">
    <property type="component" value="Unassembled WGS sequence"/>
</dbReference>
<evidence type="ECO:0000313" key="1">
    <source>
        <dbReference type="EMBL" id="PRY42441.1"/>
    </source>
</evidence>
<dbReference type="AlphaFoldDB" id="A0A2T0T9V4"/>
<comment type="caution">
    <text evidence="1">The sequence shown here is derived from an EMBL/GenBank/DDBJ whole genome shotgun (WGS) entry which is preliminary data.</text>
</comment>
<organism evidence="1 2">
    <name type="scientific">Umezawaea tangerina</name>
    <dbReference type="NCBI Taxonomy" id="84725"/>
    <lineage>
        <taxon>Bacteria</taxon>
        <taxon>Bacillati</taxon>
        <taxon>Actinomycetota</taxon>
        <taxon>Actinomycetes</taxon>
        <taxon>Pseudonocardiales</taxon>
        <taxon>Pseudonocardiaceae</taxon>
        <taxon>Umezawaea</taxon>
    </lineage>
</organism>
<protein>
    <submittedName>
        <fullName evidence="1">Uncharacterized protein</fullName>
    </submittedName>
</protein>